<protein>
    <submittedName>
        <fullName evidence="2">Uncharacterized protein</fullName>
    </submittedName>
</protein>
<evidence type="ECO:0000313" key="2">
    <source>
        <dbReference type="EMBL" id="BDT98492.1"/>
    </source>
</evidence>
<reference evidence="2 3" key="1">
    <citation type="submission" date="2022-11" db="EMBL/GenBank/DDBJ databases">
        <title>Genome Sequencing of Nocardia sp. ON39_IFM12276 and assembly.</title>
        <authorList>
            <person name="Shimojima M."/>
            <person name="Toyokawa M."/>
            <person name="Uesaka K."/>
        </authorList>
    </citation>
    <scope>NUCLEOTIDE SEQUENCE [LARGE SCALE GENOMIC DNA]</scope>
    <source>
        <strain evidence="2 3">IFM 12276</strain>
    </source>
</reference>
<organism evidence="2 3">
    <name type="scientific">Nocardia sputorum</name>
    <dbReference type="NCBI Taxonomy" id="2984338"/>
    <lineage>
        <taxon>Bacteria</taxon>
        <taxon>Bacillati</taxon>
        <taxon>Actinomycetota</taxon>
        <taxon>Actinomycetes</taxon>
        <taxon>Mycobacteriales</taxon>
        <taxon>Nocardiaceae</taxon>
        <taxon>Nocardia</taxon>
    </lineage>
</organism>
<evidence type="ECO:0000256" key="1">
    <source>
        <dbReference type="SAM" id="MobiDB-lite"/>
    </source>
</evidence>
<keyword evidence="3" id="KW-1185">Reference proteome</keyword>
<feature type="region of interest" description="Disordered" evidence="1">
    <location>
        <begin position="87"/>
        <end position="119"/>
    </location>
</feature>
<sequence>MISAAPDRPIVILDAPPSREISRTPSGVTGCGEMEAGRSHADCPANGYSSRRRACGPLDVDIVRLPTLEVRRELRAPIRYSQGALSPCRKHMDSITSPQSEPVTDFGHVISKKTDQSVG</sequence>
<dbReference type="Proteomes" id="UP001317870">
    <property type="component" value="Chromosome"/>
</dbReference>
<proteinExistence type="predicted"/>
<evidence type="ECO:0000313" key="3">
    <source>
        <dbReference type="Proteomes" id="UP001317870"/>
    </source>
</evidence>
<accession>A0ABN6U009</accession>
<gene>
    <name evidence="2" type="ORF">IFM12276_15210</name>
</gene>
<dbReference type="EMBL" id="AP026978">
    <property type="protein sequence ID" value="BDT98492.1"/>
    <property type="molecule type" value="Genomic_DNA"/>
</dbReference>
<name>A0ABN6U009_9NOCA</name>